<feature type="domain" description="Protein kinase" evidence="6">
    <location>
        <begin position="1"/>
        <end position="214"/>
    </location>
</feature>
<evidence type="ECO:0000259" key="6">
    <source>
        <dbReference type="PROSITE" id="PS50011"/>
    </source>
</evidence>
<dbReference type="STRING" id="8364.ENSXETP00000026509"/>
<dbReference type="HOGENOM" id="CLU_000288_63_5_1"/>
<keyword evidence="2" id="KW-0808">Transferase</keyword>
<keyword evidence="3" id="KW-0547">Nucleotide-binding</keyword>
<dbReference type="InterPro" id="IPR000961">
    <property type="entry name" value="AGC-kinase_C"/>
</dbReference>
<dbReference type="OrthoDB" id="10047816at2759"/>
<evidence type="ECO:0000313" key="11">
    <source>
        <dbReference type="Xenbase" id="XB-GENE-29088547"/>
    </source>
</evidence>
<dbReference type="GO" id="GO:0005737">
    <property type="term" value="C:cytoplasm"/>
    <property type="evidence" value="ECO:0000318"/>
    <property type="project" value="GO_Central"/>
</dbReference>
<dbReference type="InterPro" id="IPR000719">
    <property type="entry name" value="Prot_kinase_dom"/>
</dbReference>
<dbReference type="Proteomes" id="UP000008143">
    <property type="component" value="Chromosome 10"/>
</dbReference>
<evidence type="ECO:0000259" key="7">
    <source>
        <dbReference type="PROSITE" id="PS51285"/>
    </source>
</evidence>
<dbReference type="KEGG" id="xtr:105945216"/>
<dbReference type="GeneTree" id="ENSGT00940000154203"/>
<dbReference type="OMA" id="HEHYLEI"/>
<evidence type="ECO:0000313" key="8">
    <source>
        <dbReference type="Ensembl" id="ENSXETP00000026509"/>
    </source>
</evidence>
<keyword evidence="5" id="KW-0067">ATP-binding</keyword>
<dbReference type="eggNOG" id="KOG0694">
    <property type="taxonomic scope" value="Eukaryota"/>
</dbReference>
<dbReference type="Bgee" id="ENSXETG00000012147">
    <property type="expression patterns" value="Expressed in 4-cell stage embryo and 1 other cell type or tissue"/>
</dbReference>
<dbReference type="PROSITE" id="PS50011">
    <property type="entry name" value="PROTEIN_KINASE_DOM"/>
    <property type="match status" value="1"/>
</dbReference>
<dbReference type="PANTHER" id="PTHR24351">
    <property type="entry name" value="RIBOSOMAL PROTEIN S6 KINASE"/>
    <property type="match status" value="1"/>
</dbReference>
<keyword evidence="9" id="KW-1185">Reference proteome</keyword>
<proteinExistence type="predicted"/>
<dbReference type="Ensembl" id="ENSXETT00000026509">
    <property type="protein sequence ID" value="ENSXETP00000026509"/>
    <property type="gene ID" value="ENSXETG00000012147"/>
</dbReference>
<dbReference type="AGR" id="Xenbase:XB-GENE-29088547"/>
<evidence type="ECO:0000256" key="3">
    <source>
        <dbReference type="ARBA" id="ARBA00022741"/>
    </source>
</evidence>
<dbReference type="FunFam" id="1.10.510.10:FF:001110">
    <property type="entry name" value="AGC family protein kinase"/>
    <property type="match status" value="1"/>
</dbReference>
<reference evidence="8" key="1">
    <citation type="journal article" date="2010" name="Science">
        <title>The genome of the Western clawed frog Xenopus tropicalis.</title>
        <authorList>
            <person name="Hellsten U."/>
            <person name="Harland R.M."/>
            <person name="Gilchrist M.J."/>
            <person name="Hendrix D."/>
            <person name="Jurka J."/>
            <person name="Kapitonov V."/>
            <person name="Ovcharenko I."/>
            <person name="Putnam N.H."/>
            <person name="Shu S."/>
            <person name="Taher L."/>
            <person name="Blitz I.L."/>
            <person name="Blumberg B."/>
            <person name="Dichmann D.S."/>
            <person name="Dubchak I."/>
            <person name="Amaya E."/>
            <person name="Detter J.C."/>
            <person name="Fletcher R."/>
            <person name="Gerhard D.S."/>
            <person name="Goodstein D."/>
            <person name="Graves T."/>
            <person name="Grigoriev I.V."/>
            <person name="Grimwood J."/>
            <person name="Kawashima T."/>
            <person name="Lindquist E."/>
            <person name="Lucas S.M."/>
            <person name="Mead P.E."/>
            <person name="Mitros T."/>
            <person name="Ogino H."/>
            <person name="Ohta Y."/>
            <person name="Poliakov A.V."/>
            <person name="Pollet N."/>
            <person name="Robert J."/>
            <person name="Salamov A."/>
            <person name="Sater A.K."/>
            <person name="Schmutz J."/>
            <person name="Terry A."/>
            <person name="Vize P.D."/>
            <person name="Warren W.C."/>
            <person name="Wells D."/>
            <person name="Wills A."/>
            <person name="Wilson R.K."/>
            <person name="Zimmerman L.B."/>
            <person name="Zorn A.M."/>
            <person name="Grainger R."/>
            <person name="Grammer T."/>
            <person name="Khokha M.K."/>
            <person name="Richardson P.M."/>
            <person name="Rokhsar D.S."/>
        </authorList>
    </citation>
    <scope>NUCLEOTIDE SEQUENCE [LARGE SCALE GENOMIC DNA]</scope>
    <source>
        <strain evidence="8">Nigerian</strain>
    </source>
</reference>
<dbReference type="PROSITE" id="PS51285">
    <property type="entry name" value="AGC_KINASE_CTER"/>
    <property type="match status" value="1"/>
</dbReference>
<dbReference type="InterPro" id="IPR011009">
    <property type="entry name" value="Kinase-like_dom_sf"/>
</dbReference>
<dbReference type="Pfam" id="PF00069">
    <property type="entry name" value="Pkinase"/>
    <property type="match status" value="1"/>
</dbReference>
<dbReference type="PaxDb" id="8364-ENSXETP00000034575"/>
<dbReference type="RefSeq" id="XP_017945240.1">
    <property type="nucleotide sequence ID" value="XM_018089751.2"/>
</dbReference>
<dbReference type="GO" id="GO:0005524">
    <property type="term" value="F:ATP binding"/>
    <property type="evidence" value="ECO:0007669"/>
    <property type="project" value="UniProtKB-KW"/>
</dbReference>
<evidence type="ECO:0000256" key="1">
    <source>
        <dbReference type="ARBA" id="ARBA00022527"/>
    </source>
</evidence>
<dbReference type="GO" id="GO:0005634">
    <property type="term" value="C:nucleus"/>
    <property type="evidence" value="ECO:0000318"/>
    <property type="project" value="GO_Central"/>
</dbReference>
<organism evidence="8">
    <name type="scientific">Xenopus tropicalis</name>
    <name type="common">Western clawed frog</name>
    <name type="synonym">Silurana tropicalis</name>
    <dbReference type="NCBI Taxonomy" id="8364"/>
    <lineage>
        <taxon>Eukaryota</taxon>
        <taxon>Metazoa</taxon>
        <taxon>Chordata</taxon>
        <taxon>Craniata</taxon>
        <taxon>Vertebrata</taxon>
        <taxon>Euteleostomi</taxon>
        <taxon>Amphibia</taxon>
        <taxon>Batrachia</taxon>
        <taxon>Anura</taxon>
        <taxon>Pipoidea</taxon>
        <taxon>Pipidae</taxon>
        <taxon>Xenopodinae</taxon>
        <taxon>Xenopus</taxon>
        <taxon>Silurana</taxon>
    </lineage>
</organism>
<name>F6USU9_XENTR</name>
<keyword evidence="4 10" id="KW-0418">Kinase</keyword>
<accession>F6USU9</accession>
<dbReference type="InterPro" id="IPR008271">
    <property type="entry name" value="Ser/Thr_kinase_AS"/>
</dbReference>
<dbReference type="SUPFAM" id="SSF56112">
    <property type="entry name" value="Protein kinase-like (PK-like)"/>
    <property type="match status" value="1"/>
</dbReference>
<dbReference type="SMART" id="SM00220">
    <property type="entry name" value="S_TKc"/>
    <property type="match status" value="1"/>
</dbReference>
<dbReference type="AlphaFoldDB" id="F6USU9"/>
<feature type="domain" description="AGC-kinase C-terminal" evidence="7">
    <location>
        <begin position="215"/>
        <end position="275"/>
    </location>
</feature>
<dbReference type="Gene3D" id="1.10.510.10">
    <property type="entry name" value="Transferase(Phosphotransferase) domain 1"/>
    <property type="match status" value="1"/>
</dbReference>
<evidence type="ECO:0000256" key="5">
    <source>
        <dbReference type="ARBA" id="ARBA00022840"/>
    </source>
</evidence>
<reference evidence="8" key="2">
    <citation type="submission" date="2011-07" db="UniProtKB">
        <authorList>
            <consortium name="Ensembl"/>
        </authorList>
    </citation>
    <scope>IDENTIFICATION</scope>
</reference>
<gene>
    <name evidence="8 10 11" type="primary">LOC105945216</name>
</gene>
<evidence type="ECO:0000256" key="2">
    <source>
        <dbReference type="ARBA" id="ARBA00022679"/>
    </source>
</evidence>
<reference evidence="10" key="3">
    <citation type="submission" date="2025-04" db="UniProtKB">
        <authorList>
            <consortium name="RefSeq"/>
        </authorList>
    </citation>
    <scope>IDENTIFICATION</scope>
    <source>
        <strain evidence="10">Nigerian</strain>
        <tissue evidence="10">Liver and blood</tissue>
    </source>
</reference>
<sequence length="275" mass="31627">MEYILREARVLRVAAGHPYLCRAYAAFQTQTRAFFTMEYASGGSLELEIRKRKHLKMRKVIFYSAEIICGLQYLHSHGIIHRDIKPGNIMLSSEGHIKILDFGLAAEGVYGDSTTNGRFGTFAYMAPEVHREKEYSAAVDWWSYGITLCQMATGQYPFHLGNNLQDLRRSILREQPTYPAWIGRKLHRLLGKLLKKKVCNRLGINGNIREDPFYESIDWEELENQRVPAPFQPEAQSVEDFDECVMTPMQFVEDPAPSGNYIIKDFSYQSVGWEA</sequence>
<dbReference type="PROSITE" id="PS00108">
    <property type="entry name" value="PROTEIN_KINASE_ST"/>
    <property type="match status" value="1"/>
</dbReference>
<dbReference type="GeneID" id="105945216"/>
<evidence type="ECO:0000313" key="9">
    <source>
        <dbReference type="Proteomes" id="UP000008143"/>
    </source>
</evidence>
<keyword evidence="1" id="KW-0723">Serine/threonine-protein kinase</keyword>
<dbReference type="GO" id="GO:0004674">
    <property type="term" value="F:protein serine/threonine kinase activity"/>
    <property type="evidence" value="ECO:0000318"/>
    <property type="project" value="GO_Central"/>
</dbReference>
<dbReference type="Xenbase" id="XB-GENE-29088547">
    <property type="gene designation" value="LOC105945216"/>
</dbReference>
<evidence type="ECO:0000313" key="10">
    <source>
        <dbReference type="RefSeq" id="XP_017945240.1"/>
    </source>
</evidence>
<protein>
    <submittedName>
        <fullName evidence="8 10">Protein kinase C delta type</fullName>
    </submittedName>
</protein>
<evidence type="ECO:0000256" key="4">
    <source>
        <dbReference type="ARBA" id="ARBA00022777"/>
    </source>
</evidence>
<dbReference type="Gene3D" id="3.30.200.20">
    <property type="entry name" value="Phosphorylase Kinase, domain 1"/>
    <property type="match status" value="1"/>
</dbReference>